<dbReference type="GO" id="GO:0044780">
    <property type="term" value="P:bacterial-type flagellum assembly"/>
    <property type="evidence" value="ECO:0007669"/>
    <property type="project" value="InterPro"/>
</dbReference>
<accession>A0A286RBL4</accession>
<keyword evidence="8" id="KW-1185">Reference proteome</keyword>
<evidence type="ECO:0000256" key="3">
    <source>
        <dbReference type="ARBA" id="ARBA00022490"/>
    </source>
</evidence>
<reference evidence="7 8" key="1">
    <citation type="journal article" name="Front. Microbiol.">
        <title>Sugar Metabolism of the First Thermophilic Planctomycete Thermogutta terrifontis: Comparative Genomic and Transcriptomic Approaches.</title>
        <authorList>
            <person name="Elcheninov A.G."/>
            <person name="Menzel P."/>
            <person name="Gudbergsdottir S.R."/>
            <person name="Slesarev A.I."/>
            <person name="Kadnikov V.V."/>
            <person name="Krogh A."/>
            <person name="Bonch-Osmolovskaya E.A."/>
            <person name="Peng X."/>
            <person name="Kublanov I.V."/>
        </authorList>
    </citation>
    <scope>NUCLEOTIDE SEQUENCE [LARGE SCALE GENOMIC DNA]</scope>
    <source>
        <strain evidence="7 8">R1</strain>
    </source>
</reference>
<name>A0A286RBL4_9BACT</name>
<dbReference type="RefSeq" id="WP_095413977.1">
    <property type="nucleotide sequence ID" value="NZ_CP018477.1"/>
</dbReference>
<dbReference type="CDD" id="cd16098">
    <property type="entry name" value="FliS"/>
    <property type="match status" value="1"/>
</dbReference>
<keyword evidence="7" id="KW-0966">Cell projection</keyword>
<sequence length="188" mass="20957">MSASFGESYREADILTAPPQRLHLMLIEGAIRFIERARHLWRENQFDAGFESLLRAQEIVAEILSGIKTDSGFPIARRVAALYTFVYRCLVEAGLKREEKPLEDALRVLAIQRETWQELCQRLAAASETRENVQFSSQQETPAGAGFDSENAPPSRSQPAAPHSLRGLTEPPGSEYAGEYASGFSWEA</sequence>
<dbReference type="PANTHER" id="PTHR34773">
    <property type="entry name" value="FLAGELLAR SECRETION CHAPERONE FLIS"/>
    <property type="match status" value="1"/>
</dbReference>
<dbReference type="InterPro" id="IPR036584">
    <property type="entry name" value="FliS_sf"/>
</dbReference>
<dbReference type="GO" id="GO:0005829">
    <property type="term" value="C:cytosol"/>
    <property type="evidence" value="ECO:0007669"/>
    <property type="project" value="UniProtKB-SubCell"/>
</dbReference>
<dbReference type="InterPro" id="IPR003713">
    <property type="entry name" value="FliS"/>
</dbReference>
<keyword evidence="3" id="KW-0963">Cytoplasm</keyword>
<evidence type="ECO:0000256" key="4">
    <source>
        <dbReference type="ARBA" id="ARBA00022795"/>
    </source>
</evidence>
<dbReference type="NCBIfam" id="TIGR00208">
    <property type="entry name" value="fliS"/>
    <property type="match status" value="1"/>
</dbReference>
<dbReference type="GO" id="GO:0071973">
    <property type="term" value="P:bacterial-type flagellum-dependent cell motility"/>
    <property type="evidence" value="ECO:0007669"/>
    <property type="project" value="TreeGrafter"/>
</dbReference>
<dbReference type="SUPFAM" id="SSF101116">
    <property type="entry name" value="Flagellar export chaperone FliS"/>
    <property type="match status" value="1"/>
</dbReference>
<dbReference type="PANTHER" id="PTHR34773:SF1">
    <property type="entry name" value="FLAGELLAR SECRETION CHAPERONE FLIS"/>
    <property type="match status" value="1"/>
</dbReference>
<dbReference type="KEGG" id="ttf:THTE_0746"/>
<dbReference type="AlphaFoldDB" id="A0A286RBL4"/>
<evidence type="ECO:0000313" key="8">
    <source>
        <dbReference type="Proteomes" id="UP000215086"/>
    </source>
</evidence>
<gene>
    <name evidence="7" type="ORF">THTE_0746</name>
</gene>
<keyword evidence="7" id="KW-0282">Flagellum</keyword>
<evidence type="ECO:0000256" key="5">
    <source>
        <dbReference type="ARBA" id="ARBA00023186"/>
    </source>
</evidence>
<keyword evidence="7" id="KW-0969">Cilium</keyword>
<dbReference type="Proteomes" id="UP000215086">
    <property type="component" value="Chromosome"/>
</dbReference>
<comment type="subcellular location">
    <subcellularLocation>
        <location evidence="1">Cytoplasm</location>
        <location evidence="1">Cytosol</location>
    </subcellularLocation>
</comment>
<feature type="region of interest" description="Disordered" evidence="6">
    <location>
        <begin position="131"/>
        <end position="188"/>
    </location>
</feature>
<dbReference type="EMBL" id="CP018477">
    <property type="protein sequence ID" value="ASV73348.1"/>
    <property type="molecule type" value="Genomic_DNA"/>
</dbReference>
<dbReference type="Gene3D" id="1.20.120.340">
    <property type="entry name" value="Flagellar protein FliS"/>
    <property type="match status" value="1"/>
</dbReference>
<feature type="compositionally biased region" description="Polar residues" evidence="6">
    <location>
        <begin position="132"/>
        <end position="141"/>
    </location>
</feature>
<keyword evidence="4" id="KW-1005">Bacterial flagellum biogenesis</keyword>
<evidence type="ECO:0000256" key="2">
    <source>
        <dbReference type="ARBA" id="ARBA00008787"/>
    </source>
</evidence>
<keyword evidence="5" id="KW-0143">Chaperone</keyword>
<organism evidence="7 8">
    <name type="scientific">Thermogutta terrifontis</name>
    <dbReference type="NCBI Taxonomy" id="1331910"/>
    <lineage>
        <taxon>Bacteria</taxon>
        <taxon>Pseudomonadati</taxon>
        <taxon>Planctomycetota</taxon>
        <taxon>Planctomycetia</taxon>
        <taxon>Pirellulales</taxon>
        <taxon>Thermoguttaceae</taxon>
        <taxon>Thermogutta</taxon>
    </lineage>
</organism>
<dbReference type="Pfam" id="PF02561">
    <property type="entry name" value="FliS"/>
    <property type="match status" value="1"/>
</dbReference>
<protein>
    <submittedName>
        <fullName evidence="7">Flagellar biosynthesis protein FliS</fullName>
    </submittedName>
</protein>
<comment type="similarity">
    <text evidence="2">Belongs to the FliS family.</text>
</comment>
<proteinExistence type="inferred from homology"/>
<evidence type="ECO:0000313" key="7">
    <source>
        <dbReference type="EMBL" id="ASV73348.1"/>
    </source>
</evidence>
<evidence type="ECO:0000256" key="1">
    <source>
        <dbReference type="ARBA" id="ARBA00004514"/>
    </source>
</evidence>
<evidence type="ECO:0000256" key="6">
    <source>
        <dbReference type="SAM" id="MobiDB-lite"/>
    </source>
</evidence>
<dbReference type="OrthoDB" id="291236at2"/>